<dbReference type="InterPro" id="IPR006342">
    <property type="entry name" value="FkbM_mtfrase"/>
</dbReference>
<evidence type="ECO:0000313" key="2">
    <source>
        <dbReference type="EMBL" id="ADV62473.1"/>
    </source>
</evidence>
<dbReference type="NCBIfam" id="TIGR01444">
    <property type="entry name" value="fkbM_fam"/>
    <property type="match status" value="1"/>
</dbReference>
<evidence type="ECO:0000259" key="1">
    <source>
        <dbReference type="Pfam" id="PF05050"/>
    </source>
</evidence>
<accession>E8R241</accession>
<reference evidence="2 3" key="2">
    <citation type="journal article" date="2011" name="Stand. Genomic Sci.">
        <title>Complete genome sequence of Isosphaera pallida type strain (IS1B).</title>
        <authorList>
            <consortium name="US DOE Joint Genome Institute (JGI-PGF)"/>
            <person name="Goker M."/>
            <person name="Cleland D."/>
            <person name="Saunders E."/>
            <person name="Lapidus A."/>
            <person name="Nolan M."/>
            <person name="Lucas S."/>
            <person name="Hammon N."/>
            <person name="Deshpande S."/>
            <person name="Cheng J.F."/>
            <person name="Tapia R."/>
            <person name="Han C."/>
            <person name="Goodwin L."/>
            <person name="Pitluck S."/>
            <person name="Liolios K."/>
            <person name="Pagani I."/>
            <person name="Ivanova N."/>
            <person name="Mavromatis K."/>
            <person name="Pati A."/>
            <person name="Chen A."/>
            <person name="Palaniappan K."/>
            <person name="Land M."/>
            <person name="Hauser L."/>
            <person name="Chang Y.J."/>
            <person name="Jeffries C.D."/>
            <person name="Detter J.C."/>
            <person name="Beck B."/>
            <person name="Woyke T."/>
            <person name="Bristow J."/>
            <person name="Eisen J.A."/>
            <person name="Markowitz V."/>
            <person name="Hugenholtz P."/>
            <person name="Kyrpides N.C."/>
            <person name="Klenk H.P."/>
        </authorList>
    </citation>
    <scope>NUCLEOTIDE SEQUENCE [LARGE SCALE GENOMIC DNA]</scope>
    <source>
        <strain evidence="3">ATCC 43644 / DSM 9630 / IS1B</strain>
    </source>
</reference>
<keyword evidence="2" id="KW-0808">Transferase</keyword>
<dbReference type="PANTHER" id="PTHR34203:SF15">
    <property type="entry name" value="SLL1173 PROTEIN"/>
    <property type="match status" value="1"/>
</dbReference>
<dbReference type="eggNOG" id="COG4123">
    <property type="taxonomic scope" value="Bacteria"/>
</dbReference>
<protein>
    <submittedName>
        <fullName evidence="2">Methyltransferase FkbM family</fullName>
    </submittedName>
</protein>
<dbReference type="InterPro" id="IPR052514">
    <property type="entry name" value="SAM-dependent_MTase"/>
</dbReference>
<dbReference type="STRING" id="575540.Isop_1892"/>
<keyword evidence="2" id="KW-0489">Methyltransferase</keyword>
<feature type="domain" description="Methyltransferase FkbM" evidence="1">
    <location>
        <begin position="87"/>
        <end position="237"/>
    </location>
</feature>
<keyword evidence="3" id="KW-1185">Reference proteome</keyword>
<dbReference type="AlphaFoldDB" id="E8R241"/>
<organism evidence="2 3">
    <name type="scientific">Isosphaera pallida (strain ATCC 43644 / DSM 9630 / IS1B)</name>
    <dbReference type="NCBI Taxonomy" id="575540"/>
    <lineage>
        <taxon>Bacteria</taxon>
        <taxon>Pseudomonadati</taxon>
        <taxon>Planctomycetota</taxon>
        <taxon>Planctomycetia</taxon>
        <taxon>Isosphaerales</taxon>
        <taxon>Isosphaeraceae</taxon>
        <taxon>Isosphaera</taxon>
    </lineage>
</organism>
<dbReference type="EMBL" id="CP002353">
    <property type="protein sequence ID" value="ADV62473.1"/>
    <property type="molecule type" value="Genomic_DNA"/>
</dbReference>
<dbReference type="PANTHER" id="PTHR34203">
    <property type="entry name" value="METHYLTRANSFERASE, FKBM FAMILY PROTEIN"/>
    <property type="match status" value="1"/>
</dbReference>
<dbReference type="KEGG" id="ipa:Isop_1892"/>
<dbReference type="Gene3D" id="3.40.50.150">
    <property type="entry name" value="Vaccinia Virus protein VP39"/>
    <property type="match status" value="1"/>
</dbReference>
<evidence type="ECO:0000313" key="3">
    <source>
        <dbReference type="Proteomes" id="UP000008631"/>
    </source>
</evidence>
<dbReference type="OrthoDB" id="9812600at2"/>
<gene>
    <name evidence="2" type="ordered locus">Isop_1892</name>
</gene>
<reference key="1">
    <citation type="submission" date="2010-11" db="EMBL/GenBank/DDBJ databases">
        <title>The complete sequence of chromosome of Isophaera pallida ATCC 43644.</title>
        <authorList>
            <consortium name="US DOE Joint Genome Institute (JGI-PGF)"/>
            <person name="Lucas S."/>
            <person name="Copeland A."/>
            <person name="Lapidus A."/>
            <person name="Bruce D."/>
            <person name="Goodwin L."/>
            <person name="Pitluck S."/>
            <person name="Kyrpides N."/>
            <person name="Mavromatis K."/>
            <person name="Pagani I."/>
            <person name="Ivanova N."/>
            <person name="Saunders E."/>
            <person name="Brettin T."/>
            <person name="Detter J.C."/>
            <person name="Han C."/>
            <person name="Tapia R."/>
            <person name="Land M."/>
            <person name="Hauser L."/>
            <person name="Markowitz V."/>
            <person name="Cheng J.-F."/>
            <person name="Hugenholtz P."/>
            <person name="Woyke T."/>
            <person name="Wu D."/>
            <person name="Eisen J.A."/>
        </authorList>
    </citation>
    <scope>NUCLEOTIDE SEQUENCE</scope>
    <source>
        <strain>ATCC 43644</strain>
    </source>
</reference>
<dbReference type="InParanoid" id="E8R241"/>
<dbReference type="GO" id="GO:0032259">
    <property type="term" value="P:methylation"/>
    <property type="evidence" value="ECO:0007669"/>
    <property type="project" value="UniProtKB-KW"/>
</dbReference>
<sequence length="310" mass="34684">MTNLWRRAARRLAREVRTRSWVWRCRRGGEVTIATPQGRFVLPADPYDPISHSLYVHRGFERQLMADAMDLVRRLRGLAPGQGTVLDLGANNGVVSIGLIVTGQCARAIAVEPEPTNYARLIRNIELNGLKEVVTPIRSAVAAQRSTLQLELSPTNTGDHRARPCHPETAWDDRNCASPIELFDESSRRVIEVQADRVDGILEGLEPEARRDIVVVWVDVQGFEGEVFRGGPALWATGVPVVAEVWPYGLRRAGMTRESFAALVAGIWSGVWVQRRGRFVRYPIDMVPYFWDELGEAGDFDNVVFTRDAG</sequence>
<dbReference type="Proteomes" id="UP000008631">
    <property type="component" value="Chromosome"/>
</dbReference>
<dbReference type="RefSeq" id="WP_013564761.1">
    <property type="nucleotide sequence ID" value="NC_014962.1"/>
</dbReference>
<dbReference type="HOGENOM" id="CLU_896521_0_0_0"/>
<dbReference type="InterPro" id="IPR029063">
    <property type="entry name" value="SAM-dependent_MTases_sf"/>
</dbReference>
<dbReference type="Pfam" id="PF05050">
    <property type="entry name" value="Methyltransf_21"/>
    <property type="match status" value="1"/>
</dbReference>
<dbReference type="GO" id="GO:0008168">
    <property type="term" value="F:methyltransferase activity"/>
    <property type="evidence" value="ECO:0007669"/>
    <property type="project" value="UniProtKB-KW"/>
</dbReference>
<proteinExistence type="predicted"/>
<name>E8R241_ISOPI</name>
<dbReference type="SUPFAM" id="SSF53335">
    <property type="entry name" value="S-adenosyl-L-methionine-dependent methyltransferases"/>
    <property type="match status" value="1"/>
</dbReference>